<dbReference type="FunFam" id="1.10.340.30:FF:000009">
    <property type="entry name" value="DNA-3-methyladenine glycosylase I"/>
    <property type="match status" value="1"/>
</dbReference>
<dbReference type="AlphaFoldDB" id="A0A1Z3HU21"/>
<dbReference type="NCBIfam" id="TIGR00624">
    <property type="entry name" value="tag"/>
    <property type="match status" value="1"/>
</dbReference>
<dbReference type="OrthoDB" id="9807664at2"/>
<evidence type="ECO:0000256" key="8">
    <source>
        <dbReference type="ARBA" id="ARBA00066766"/>
    </source>
</evidence>
<evidence type="ECO:0000256" key="3">
    <source>
        <dbReference type="ARBA" id="ARBA00022801"/>
    </source>
</evidence>
<proteinExistence type="predicted"/>
<feature type="binding site" evidence="9">
    <location>
        <position position="24"/>
    </location>
    <ligand>
        <name>Zn(2+)</name>
        <dbReference type="ChEBI" id="CHEBI:29105"/>
    </ligand>
</feature>
<keyword evidence="1 9" id="KW-0479">Metal-binding</keyword>
<dbReference type="PANTHER" id="PTHR30037:SF4">
    <property type="entry name" value="DNA-3-METHYLADENINE GLYCOSYLASE I"/>
    <property type="match status" value="1"/>
</dbReference>
<dbReference type="GO" id="GO:0008725">
    <property type="term" value="F:DNA-3-methyladenine glycosylase activity"/>
    <property type="evidence" value="ECO:0007669"/>
    <property type="project" value="UniProtKB-EC"/>
</dbReference>
<feature type="binding site" evidence="9">
    <location>
        <position position="11"/>
    </location>
    <ligand>
        <name>Zn(2+)</name>
        <dbReference type="ChEBI" id="CHEBI:29105"/>
    </ligand>
</feature>
<comment type="function">
    <text evidence="7">Hydrolysis of the deoxyribose N-glycosidic bond to excise 3-methyladenine from the damaged DNA polymer formed by alkylation lesions.</text>
</comment>
<sequence length="200" mass="22930">MEKPVTHPNRCGWVHDDPIEVAYHDQEWGVPLHDDRKLFEFLVLDGFQAGLSWLTILRKRAAFREAFDGFDPERVARYDTTKQQALLQDRRIVRNRLKIKAASTNAKAFLQIQKTFGSFDAYLWAFVDGQPIQNAWPTWAAAPATSPLSDALSRDLKQRGFTFVGSTICYAFMQAAGLVNDHAVDCFRYREIQALYRSIT</sequence>
<gene>
    <name evidence="10" type="primary">tag</name>
    <name evidence="10" type="ORF">XM38_047770</name>
</gene>
<dbReference type="RefSeq" id="WP_080805468.1">
    <property type="nucleotide sequence ID" value="NZ_CP021983.2"/>
</dbReference>
<dbReference type="EC" id="3.2.2.20" evidence="8"/>
<dbReference type="KEGG" id="hhg:XM38_047770"/>
<dbReference type="GO" id="GO:0046872">
    <property type="term" value="F:metal ion binding"/>
    <property type="evidence" value="ECO:0007669"/>
    <property type="project" value="UniProtKB-KW"/>
</dbReference>
<evidence type="ECO:0000256" key="1">
    <source>
        <dbReference type="ARBA" id="ARBA00022723"/>
    </source>
</evidence>
<reference evidence="10 11" key="1">
    <citation type="journal article" date="2016" name="Biochim. Biophys. Acta">
        <title>Characterization of red-shifted phycobilisomes isolated from the chlorophyll f-containing cyanobacterium Halomicronema hongdechloris.</title>
        <authorList>
            <person name="Li Y."/>
            <person name="Lin Y."/>
            <person name="Garvey C.J."/>
            <person name="Birch D."/>
            <person name="Corkery R.W."/>
            <person name="Loughlin P.C."/>
            <person name="Scheer H."/>
            <person name="Willows R.D."/>
            <person name="Chen M."/>
        </authorList>
    </citation>
    <scope>NUCLEOTIDE SEQUENCE [LARGE SCALE GENOMIC DNA]</scope>
    <source>
        <strain evidence="10 11">C2206</strain>
    </source>
</reference>
<comment type="catalytic activity">
    <reaction evidence="6">
        <text>Hydrolysis of alkylated DNA, releasing 3-methyladenine.</text>
        <dbReference type="EC" id="3.2.2.20"/>
    </reaction>
</comment>
<evidence type="ECO:0000313" key="10">
    <source>
        <dbReference type="EMBL" id="ASC73804.1"/>
    </source>
</evidence>
<evidence type="ECO:0000313" key="11">
    <source>
        <dbReference type="Proteomes" id="UP000191901"/>
    </source>
</evidence>
<keyword evidence="5" id="KW-0234">DNA repair</keyword>
<name>A0A1Z3HU21_9CYAN</name>
<dbReference type="Proteomes" id="UP000191901">
    <property type="component" value="Chromosome"/>
</dbReference>
<evidence type="ECO:0000256" key="5">
    <source>
        <dbReference type="ARBA" id="ARBA00023204"/>
    </source>
</evidence>
<keyword evidence="3 10" id="KW-0378">Hydrolase</keyword>
<keyword evidence="2" id="KW-0227">DNA damage</keyword>
<feature type="binding site" evidence="9">
    <location>
        <position position="186"/>
    </location>
    <ligand>
        <name>Zn(2+)</name>
        <dbReference type="ChEBI" id="CHEBI:29105"/>
    </ligand>
</feature>
<evidence type="ECO:0000256" key="6">
    <source>
        <dbReference type="ARBA" id="ARBA00052558"/>
    </source>
</evidence>
<accession>A0A1Z3HU21</accession>
<dbReference type="SUPFAM" id="SSF48150">
    <property type="entry name" value="DNA-glycosylase"/>
    <property type="match status" value="1"/>
</dbReference>
<evidence type="ECO:0000256" key="9">
    <source>
        <dbReference type="PIRSR" id="PIRSR604597-1"/>
    </source>
</evidence>
<dbReference type="EMBL" id="CP021983">
    <property type="protein sequence ID" value="ASC73804.1"/>
    <property type="molecule type" value="Genomic_DNA"/>
</dbReference>
<dbReference type="InterPro" id="IPR011257">
    <property type="entry name" value="DNA_glycosylase"/>
</dbReference>
<organism evidence="10 11">
    <name type="scientific">Halomicronema hongdechloris C2206</name>
    <dbReference type="NCBI Taxonomy" id="1641165"/>
    <lineage>
        <taxon>Bacteria</taxon>
        <taxon>Bacillati</taxon>
        <taxon>Cyanobacteriota</taxon>
        <taxon>Cyanophyceae</taxon>
        <taxon>Nodosilineales</taxon>
        <taxon>Nodosilineaceae</taxon>
        <taxon>Halomicronema</taxon>
    </lineage>
</organism>
<keyword evidence="4 9" id="KW-0862">Zinc</keyword>
<dbReference type="GO" id="GO:0006284">
    <property type="term" value="P:base-excision repair"/>
    <property type="evidence" value="ECO:0007669"/>
    <property type="project" value="InterPro"/>
</dbReference>
<evidence type="ECO:0000256" key="4">
    <source>
        <dbReference type="ARBA" id="ARBA00022833"/>
    </source>
</evidence>
<dbReference type="InterPro" id="IPR052891">
    <property type="entry name" value="DNA-3mA_glycosylase"/>
</dbReference>
<protein>
    <recommendedName>
        <fullName evidence="8">DNA-3-methyladenine glycosylase I</fullName>
        <ecNumber evidence="8">3.2.2.20</ecNumber>
    </recommendedName>
</protein>
<feature type="binding site" evidence="9">
    <location>
        <position position="182"/>
    </location>
    <ligand>
        <name>Zn(2+)</name>
        <dbReference type="ChEBI" id="CHEBI:29105"/>
    </ligand>
</feature>
<dbReference type="InterPro" id="IPR005019">
    <property type="entry name" value="Adenine_glyco"/>
</dbReference>
<keyword evidence="11" id="KW-1185">Reference proteome</keyword>
<dbReference type="Gene3D" id="1.10.340.30">
    <property type="entry name" value="Hypothetical protein, domain 2"/>
    <property type="match status" value="1"/>
</dbReference>
<evidence type="ECO:0000256" key="2">
    <source>
        <dbReference type="ARBA" id="ARBA00022763"/>
    </source>
</evidence>
<dbReference type="InterPro" id="IPR004597">
    <property type="entry name" value="Tag"/>
</dbReference>
<evidence type="ECO:0000256" key="7">
    <source>
        <dbReference type="ARBA" id="ARBA00057608"/>
    </source>
</evidence>
<dbReference type="PANTHER" id="PTHR30037">
    <property type="entry name" value="DNA-3-METHYLADENINE GLYCOSYLASE 1"/>
    <property type="match status" value="1"/>
</dbReference>
<dbReference type="Pfam" id="PF03352">
    <property type="entry name" value="Adenine_glyco"/>
    <property type="match status" value="1"/>
</dbReference>
<keyword evidence="10" id="KW-0326">Glycosidase</keyword>